<name>A0A6V8PAK2_9ACTN</name>
<dbReference type="Proteomes" id="UP000591948">
    <property type="component" value="Unassembled WGS sequence"/>
</dbReference>
<dbReference type="EMBL" id="BLRY01000347">
    <property type="protein sequence ID" value="GFP28684.1"/>
    <property type="molecule type" value="Genomic_DNA"/>
</dbReference>
<protein>
    <submittedName>
        <fullName evidence="1">Uncharacterized protein</fullName>
    </submittedName>
</protein>
<evidence type="ECO:0000313" key="2">
    <source>
        <dbReference type="Proteomes" id="UP000591948"/>
    </source>
</evidence>
<proteinExistence type="predicted"/>
<dbReference type="AlphaFoldDB" id="A0A6V8PAK2"/>
<reference evidence="1 2" key="1">
    <citation type="journal article" date="2020" name="Front. Microbiol.">
        <title>Single-cell genomics of novel Actinobacteria with the Wood-Ljungdahl pathway discovered in a serpentinizing system.</title>
        <authorList>
            <person name="Merino N."/>
            <person name="Kawai M."/>
            <person name="Boyd E.S."/>
            <person name="Colman D.R."/>
            <person name="McGlynn S.E."/>
            <person name="Nealson K.H."/>
            <person name="Kurokawa K."/>
            <person name="Hongoh Y."/>
        </authorList>
    </citation>
    <scope>NUCLEOTIDE SEQUENCE [LARGE SCALE GENOMIC DNA]</scope>
    <source>
        <strain evidence="1 2">S33</strain>
    </source>
</reference>
<feature type="non-terminal residue" evidence="1">
    <location>
        <position position="1"/>
    </location>
</feature>
<accession>A0A6V8PAK2</accession>
<organism evidence="1 2">
    <name type="scientific">Candidatus Hakubella thermalkaliphila</name>
    <dbReference type="NCBI Taxonomy" id="2754717"/>
    <lineage>
        <taxon>Bacteria</taxon>
        <taxon>Bacillati</taxon>
        <taxon>Actinomycetota</taxon>
        <taxon>Actinomycetota incertae sedis</taxon>
        <taxon>Candidatus Hakubellales</taxon>
        <taxon>Candidatus Hakubellaceae</taxon>
        <taxon>Candidatus Hakubella</taxon>
    </lineage>
</organism>
<gene>
    <name evidence="1" type="ORF">HKBW3S33_02098</name>
</gene>
<evidence type="ECO:0000313" key="1">
    <source>
        <dbReference type="EMBL" id="GFP28684.1"/>
    </source>
</evidence>
<comment type="caution">
    <text evidence="1">The sequence shown here is derived from an EMBL/GenBank/DDBJ whole genome shotgun (WGS) entry which is preliminary data.</text>
</comment>
<sequence>AEPGEYILKLELLDAQAVLVFTVESAPIVIQ</sequence>
<keyword evidence="2" id="KW-1185">Reference proteome</keyword>